<sequence length="659" mass="75820">MVKLKSKIRNPKEKNLTKDNPLRLRLKPHHQAHRRDVATTPPPETRATELGSGIRDWRSEIGPIGSEHATPTERESLVYATLIGSELAMPQGKEEKKTMIFKAVVPLFLFLSFLFLASVPFTLSHKSENSRFEQESCVEKCQMNYVDLDQYVQCLLKCQMGQREGGRDVDEDSTENPRRRDPERQRQVEFQQCLQRCKEEGDQRVPLECLQRCVEQQQQQQGRGMGQEENPHRESRGSEEMQSQRNNPYYFHSQSLQSHFKSEHGHIRSLERFTERSDLLRGIENYRLLFLEANPNTFVLPHHIDAESVLVVVNGKAIIKVVQKNRIESFNLECTDALRLPAGTTVYIINRDNNERLEIVKLIQPVNNPGQFREYYVAGAQNSESYLRAFSNEILEASLNTKRDQLQNFFRQQKDNDGQIIKASQEKIMALSQHAMSSSRRGRSSEGPISLQRQRPSYSNQFGRFFEASPEEHRQLQDMDVLVNYAEIKRGAMIAPHFNSRATVIVYVADGTGSFEMACPHLSTQGQEYQDRREQEEEESGGQYHRVTARLSRGDTFIIPAGHPVAVIASQNEDLRLIGFGVNAENNQGNFLAGQDNIINQLEREAKELAFNMPEEEIDQLFRKNPTESYFMPIDRQSDERRQGRDQLLTSILDFAAIF</sequence>
<dbReference type="SUPFAM" id="SSF51182">
    <property type="entry name" value="RmlC-like cupins"/>
    <property type="match status" value="2"/>
</dbReference>
<evidence type="ECO:0000313" key="6">
    <source>
        <dbReference type="Proteomes" id="UP001324115"/>
    </source>
</evidence>
<feature type="domain" description="Cupin type-1" evidence="4">
    <location>
        <begin position="254"/>
        <end position="407"/>
    </location>
</feature>
<keyword evidence="3" id="KW-0812">Transmembrane</keyword>
<dbReference type="SMART" id="SM00835">
    <property type="entry name" value="Cupin_1"/>
    <property type="match status" value="2"/>
</dbReference>
<evidence type="ECO:0000259" key="4">
    <source>
        <dbReference type="SMART" id="SM00835"/>
    </source>
</evidence>
<feature type="region of interest" description="Disordered" evidence="2">
    <location>
        <begin position="524"/>
        <end position="544"/>
    </location>
</feature>
<feature type="region of interest" description="Disordered" evidence="2">
    <location>
        <begin position="220"/>
        <end position="243"/>
    </location>
</feature>
<keyword evidence="3" id="KW-1133">Transmembrane helix</keyword>
<evidence type="ECO:0000256" key="2">
    <source>
        <dbReference type="SAM" id="MobiDB-lite"/>
    </source>
</evidence>
<feature type="region of interest" description="Disordered" evidence="2">
    <location>
        <begin position="432"/>
        <end position="454"/>
    </location>
</feature>
<keyword evidence="6" id="KW-1185">Reference proteome</keyword>
<feature type="compositionally biased region" description="Basic and acidic residues" evidence="2">
    <location>
        <begin position="229"/>
        <end position="239"/>
    </location>
</feature>
<name>A0AAN7FC63_QUERU</name>
<dbReference type="PANTHER" id="PTHR31189">
    <property type="entry name" value="OS03G0336100 PROTEIN-RELATED"/>
    <property type="match status" value="1"/>
</dbReference>
<dbReference type="CDD" id="cd02244">
    <property type="entry name" value="cupin_7S_vicilin-like_N"/>
    <property type="match status" value="1"/>
</dbReference>
<reference evidence="5 6" key="1">
    <citation type="journal article" date="2023" name="G3 (Bethesda)">
        <title>A haplotype-resolved chromosome-scale genome for Quercus rubra L. provides insights into the genetics of adaptive traits for red oak species.</title>
        <authorList>
            <person name="Kapoor B."/>
            <person name="Jenkins J."/>
            <person name="Schmutz J."/>
            <person name="Zhebentyayeva T."/>
            <person name="Kuelheim C."/>
            <person name="Coggeshall M."/>
            <person name="Heim C."/>
            <person name="Lasky J.R."/>
            <person name="Leites L."/>
            <person name="Islam-Faridi N."/>
            <person name="Romero-Severson J."/>
            <person name="DeLeo V.L."/>
            <person name="Lucas S.M."/>
            <person name="Lazic D."/>
            <person name="Gailing O."/>
            <person name="Carlson J."/>
            <person name="Staton M."/>
        </authorList>
    </citation>
    <scope>NUCLEOTIDE SEQUENCE [LARGE SCALE GENOMIC DNA]</scope>
    <source>
        <strain evidence="5">Pseudo-F2</strain>
    </source>
</reference>
<feature type="compositionally biased region" description="Basic and acidic residues" evidence="2">
    <location>
        <begin position="175"/>
        <end position="185"/>
    </location>
</feature>
<dbReference type="InterPro" id="IPR011051">
    <property type="entry name" value="RmlC_Cupin_sf"/>
</dbReference>
<dbReference type="CDD" id="cd02245">
    <property type="entry name" value="cupin_7S_vicilin-like_C"/>
    <property type="match status" value="1"/>
</dbReference>
<evidence type="ECO:0000256" key="1">
    <source>
        <dbReference type="ARBA" id="ARBA00023597"/>
    </source>
</evidence>
<dbReference type="Gene3D" id="2.60.120.10">
    <property type="entry name" value="Jelly Rolls"/>
    <property type="match status" value="2"/>
</dbReference>
<gene>
    <name evidence="5" type="ORF">RGQ29_024192</name>
</gene>
<feature type="region of interest" description="Disordered" evidence="2">
    <location>
        <begin position="1"/>
        <end position="49"/>
    </location>
</feature>
<dbReference type="Proteomes" id="UP001324115">
    <property type="component" value="Unassembled WGS sequence"/>
</dbReference>
<proteinExistence type="inferred from homology"/>
<evidence type="ECO:0000256" key="3">
    <source>
        <dbReference type="SAM" id="Phobius"/>
    </source>
</evidence>
<feature type="domain" description="Cupin type-1" evidence="4">
    <location>
        <begin position="449"/>
        <end position="619"/>
    </location>
</feature>
<evidence type="ECO:0000313" key="5">
    <source>
        <dbReference type="EMBL" id="KAK4587386.1"/>
    </source>
</evidence>
<feature type="compositionally biased region" description="Basic residues" evidence="2">
    <location>
        <begin position="24"/>
        <end position="33"/>
    </location>
</feature>
<feature type="compositionally biased region" description="Basic and acidic residues" evidence="2">
    <location>
        <begin position="10"/>
        <end position="22"/>
    </location>
</feature>
<protein>
    <recommendedName>
        <fullName evidence="4">Cupin type-1 domain-containing protein</fullName>
    </recommendedName>
</protein>
<dbReference type="Pfam" id="PF00190">
    <property type="entry name" value="Cupin_1"/>
    <property type="match status" value="2"/>
</dbReference>
<dbReference type="PANTHER" id="PTHR31189:SF41">
    <property type="entry name" value="VICILIN C72"/>
    <property type="match status" value="1"/>
</dbReference>
<dbReference type="InterPro" id="IPR050253">
    <property type="entry name" value="Seed_Storage-Functional"/>
</dbReference>
<dbReference type="EMBL" id="JAXUIC010000006">
    <property type="protein sequence ID" value="KAK4587386.1"/>
    <property type="molecule type" value="Genomic_DNA"/>
</dbReference>
<comment type="similarity">
    <text evidence="1">Belongs to the 7S seed storage protein family.</text>
</comment>
<organism evidence="5 6">
    <name type="scientific">Quercus rubra</name>
    <name type="common">Northern red oak</name>
    <name type="synonym">Quercus borealis</name>
    <dbReference type="NCBI Taxonomy" id="3512"/>
    <lineage>
        <taxon>Eukaryota</taxon>
        <taxon>Viridiplantae</taxon>
        <taxon>Streptophyta</taxon>
        <taxon>Embryophyta</taxon>
        <taxon>Tracheophyta</taxon>
        <taxon>Spermatophyta</taxon>
        <taxon>Magnoliopsida</taxon>
        <taxon>eudicotyledons</taxon>
        <taxon>Gunneridae</taxon>
        <taxon>Pentapetalae</taxon>
        <taxon>rosids</taxon>
        <taxon>fabids</taxon>
        <taxon>Fagales</taxon>
        <taxon>Fagaceae</taxon>
        <taxon>Quercus</taxon>
    </lineage>
</organism>
<feature type="transmembrane region" description="Helical" evidence="3">
    <location>
        <begin position="99"/>
        <end position="123"/>
    </location>
</feature>
<feature type="region of interest" description="Disordered" evidence="2">
    <location>
        <begin position="164"/>
        <end position="185"/>
    </location>
</feature>
<comment type="caution">
    <text evidence="5">The sequence shown here is derived from an EMBL/GenBank/DDBJ whole genome shotgun (WGS) entry which is preliminary data.</text>
</comment>
<dbReference type="InterPro" id="IPR006045">
    <property type="entry name" value="Cupin_1"/>
</dbReference>
<dbReference type="AlphaFoldDB" id="A0AAN7FC63"/>
<keyword evidence="3" id="KW-0472">Membrane</keyword>
<dbReference type="InterPro" id="IPR014710">
    <property type="entry name" value="RmlC-like_jellyroll"/>
</dbReference>
<accession>A0AAN7FC63</accession>